<reference evidence="2" key="1">
    <citation type="submission" date="2014-10" db="EMBL/GenBank/DDBJ databases">
        <title>Genome sequencing of Vitellibacter sp. D-24.</title>
        <authorList>
            <person name="Thevarajoo S."/>
            <person name="Selvaratnam C."/>
            <person name="Goh K.M."/>
            <person name="Chong C.S."/>
        </authorList>
    </citation>
    <scope>NUCLEOTIDE SEQUENCE [LARGE SCALE GENOMIC DNA]</scope>
    <source>
        <strain evidence="2">D-24</strain>
    </source>
</reference>
<evidence type="ECO:0000313" key="1">
    <source>
        <dbReference type="EMBL" id="KXN98520.1"/>
    </source>
</evidence>
<dbReference type="InterPro" id="IPR034660">
    <property type="entry name" value="DinB/YfiT-like"/>
</dbReference>
<organism evidence="1 2">
    <name type="scientific">Aequorivita aquimaris</name>
    <dbReference type="NCBI Taxonomy" id="1548749"/>
    <lineage>
        <taxon>Bacteria</taxon>
        <taxon>Pseudomonadati</taxon>
        <taxon>Bacteroidota</taxon>
        <taxon>Flavobacteriia</taxon>
        <taxon>Flavobacteriales</taxon>
        <taxon>Flavobacteriaceae</taxon>
        <taxon>Aequorivita</taxon>
    </lineage>
</organism>
<reference evidence="1 2" key="2">
    <citation type="journal article" date="2016" name="Int. J. Syst. Evol. Microbiol.">
        <title>Vitellibacter aquimaris sp. nov., a marine bacterium isolated from seawater.</title>
        <authorList>
            <person name="Thevarajoo S."/>
            <person name="Selvaratnam C."/>
            <person name="Goh K.M."/>
            <person name="Hong K.W."/>
            <person name="Chan X.Y."/>
            <person name="Chan K.G."/>
            <person name="Chong C.S."/>
        </authorList>
    </citation>
    <scope>NUCLEOTIDE SEQUENCE [LARGE SCALE GENOMIC DNA]</scope>
    <source>
        <strain evidence="1 2">D-24</strain>
    </source>
</reference>
<sequence>MKSLFEEAAFSEINDRIDNLSANSEKLWGKMSVGQMLRHCQEPLKVTLGKGKIKKQFFPLAFLFKKSLYNDKPWKRNLPTASSFRVLEDKDFATEKVVLKKLIAEFHTKKNQTLWEPHPIFGKFSAEQWGKMQYKHLDHHLQQFGV</sequence>
<protein>
    <recommendedName>
        <fullName evidence="3">DUF1569 domain-containing protein</fullName>
    </recommendedName>
</protein>
<evidence type="ECO:0008006" key="3">
    <source>
        <dbReference type="Google" id="ProtNLM"/>
    </source>
</evidence>
<dbReference type="STRING" id="1548749.LS48_10525"/>
<dbReference type="Proteomes" id="UP000070138">
    <property type="component" value="Unassembled WGS sequence"/>
</dbReference>
<gene>
    <name evidence="1" type="ORF">LS48_10525</name>
</gene>
<proteinExistence type="predicted"/>
<dbReference type="InterPro" id="IPR011463">
    <property type="entry name" value="DUF1569"/>
</dbReference>
<dbReference type="AlphaFoldDB" id="A0A137RGA8"/>
<comment type="caution">
    <text evidence="1">The sequence shown here is derived from an EMBL/GenBank/DDBJ whole genome shotgun (WGS) entry which is preliminary data.</text>
</comment>
<name>A0A137RGA8_9FLAO</name>
<dbReference type="Gene3D" id="1.20.120.450">
    <property type="entry name" value="dinb family like domain"/>
    <property type="match status" value="1"/>
</dbReference>
<keyword evidence="2" id="KW-1185">Reference proteome</keyword>
<dbReference type="OrthoDB" id="2599194at2"/>
<accession>A0A137RGA8</accession>
<dbReference type="PATRIC" id="fig|1548749.3.peg.2215"/>
<dbReference type="Pfam" id="PF07606">
    <property type="entry name" value="DUF1569"/>
    <property type="match status" value="1"/>
</dbReference>
<dbReference type="RefSeq" id="WP_062622491.1">
    <property type="nucleotide sequence ID" value="NZ_JRWG01000006.1"/>
</dbReference>
<dbReference type="EMBL" id="JRWG01000006">
    <property type="protein sequence ID" value="KXN98520.1"/>
    <property type="molecule type" value="Genomic_DNA"/>
</dbReference>
<evidence type="ECO:0000313" key="2">
    <source>
        <dbReference type="Proteomes" id="UP000070138"/>
    </source>
</evidence>